<protein>
    <submittedName>
        <fullName evidence="2">Gfo/Idh/MocA family oxidoreductase</fullName>
    </submittedName>
</protein>
<reference evidence="2 3" key="1">
    <citation type="submission" date="2024-09" db="EMBL/GenBank/DDBJ databases">
        <authorList>
            <person name="Sun Q."/>
            <person name="Mori K."/>
        </authorList>
    </citation>
    <scope>NUCLEOTIDE SEQUENCE [LARGE SCALE GENOMIC DNA]</scope>
    <source>
        <strain evidence="2 3">NCAIM B.02301</strain>
    </source>
</reference>
<gene>
    <name evidence="2" type="ORF">ACFFH4_23890</name>
</gene>
<comment type="caution">
    <text evidence="2">The sequence shown here is derived from an EMBL/GenBank/DDBJ whole genome shotgun (WGS) entry which is preliminary data.</text>
</comment>
<evidence type="ECO:0000313" key="3">
    <source>
        <dbReference type="Proteomes" id="UP001589833"/>
    </source>
</evidence>
<dbReference type="InterPro" id="IPR000683">
    <property type="entry name" value="Gfo/Idh/MocA-like_OxRdtase_N"/>
</dbReference>
<keyword evidence="3" id="KW-1185">Reference proteome</keyword>
<dbReference type="SUPFAM" id="SSF51735">
    <property type="entry name" value="NAD(P)-binding Rossmann-fold domains"/>
    <property type="match status" value="1"/>
</dbReference>
<dbReference type="Pfam" id="PF01408">
    <property type="entry name" value="GFO_IDH_MocA"/>
    <property type="match status" value="1"/>
</dbReference>
<feature type="domain" description="Gfo/Idh/MocA-like oxidoreductase N-terminal" evidence="1">
    <location>
        <begin position="54"/>
        <end position="149"/>
    </location>
</feature>
<dbReference type="Gene3D" id="3.40.50.720">
    <property type="entry name" value="NAD(P)-binding Rossmann-like Domain"/>
    <property type="match status" value="1"/>
</dbReference>
<accession>A0ABV6NME0</accession>
<evidence type="ECO:0000259" key="1">
    <source>
        <dbReference type="Pfam" id="PF01408"/>
    </source>
</evidence>
<dbReference type="InterPro" id="IPR036291">
    <property type="entry name" value="NAD(P)-bd_dom_sf"/>
</dbReference>
<dbReference type="RefSeq" id="WP_273848226.1">
    <property type="nucleotide sequence ID" value="NZ_JAQQWT010000058.1"/>
</dbReference>
<dbReference type="Proteomes" id="UP001589833">
    <property type="component" value="Unassembled WGS sequence"/>
</dbReference>
<dbReference type="EMBL" id="JBHLTR010000093">
    <property type="protein sequence ID" value="MFC0561926.1"/>
    <property type="molecule type" value="Genomic_DNA"/>
</dbReference>
<proteinExistence type="predicted"/>
<organism evidence="2 3">
    <name type="scientific">Halalkalibacter alkalisediminis</name>
    <dbReference type="NCBI Taxonomy" id="935616"/>
    <lineage>
        <taxon>Bacteria</taxon>
        <taxon>Bacillati</taxon>
        <taxon>Bacillota</taxon>
        <taxon>Bacilli</taxon>
        <taxon>Bacillales</taxon>
        <taxon>Bacillaceae</taxon>
        <taxon>Halalkalibacter</taxon>
    </lineage>
</organism>
<name>A0ABV6NME0_9BACI</name>
<evidence type="ECO:0000313" key="2">
    <source>
        <dbReference type="EMBL" id="MFC0561926.1"/>
    </source>
</evidence>
<sequence>MGNIKLGMIGISEGNGHPYSWSAIFNGYNRSLIKECPFPSIPNYLSKQKFPKDAIKEGQVTHLWTQDKKISQNIAQTTYIENIVENYVDMIGKVDAILLARDDFKLHYKICKPFIEAGLPIYIDKPLANNIKEAKKIFALEQYEGQIFTCSALHYAKEFSISQAELEKIGPLQYVDACVMNSWGKYAVHIIEPVVKMIGSQGQQIEVTKSTAGQKNIVTVCWESGLQTTFTSLGNIDCPIKIRLFGEEGCKELVFKDTYYAFKKALQTFVDIIQKKEKPLNKHFVLKIIEIIEKGI</sequence>